<dbReference type="AlphaFoldDB" id="A0A2B7WRT8"/>
<dbReference type="SUPFAM" id="SSF54928">
    <property type="entry name" value="RNA-binding domain, RBD"/>
    <property type="match status" value="1"/>
</dbReference>
<dbReference type="InterPro" id="IPR000504">
    <property type="entry name" value="RRM_dom"/>
</dbReference>
<dbReference type="GO" id="GO:0005737">
    <property type="term" value="C:cytoplasm"/>
    <property type="evidence" value="ECO:0007669"/>
    <property type="project" value="TreeGrafter"/>
</dbReference>
<evidence type="ECO:0000256" key="1">
    <source>
        <dbReference type="ARBA" id="ARBA00022884"/>
    </source>
</evidence>
<keyword evidence="6" id="KW-1185">Reference proteome</keyword>
<dbReference type="Proteomes" id="UP000224634">
    <property type="component" value="Unassembled WGS sequence"/>
</dbReference>
<comment type="caution">
    <text evidence="5">The sequence shown here is derived from an EMBL/GenBank/DDBJ whole genome shotgun (WGS) entry which is preliminary data.</text>
</comment>
<evidence type="ECO:0000313" key="6">
    <source>
        <dbReference type="Proteomes" id="UP000224634"/>
    </source>
</evidence>
<keyword evidence="1 2" id="KW-0694">RNA-binding</keyword>
<evidence type="ECO:0000313" key="5">
    <source>
        <dbReference type="EMBL" id="PGG99289.1"/>
    </source>
</evidence>
<evidence type="ECO:0000256" key="2">
    <source>
        <dbReference type="PROSITE-ProRule" id="PRU00176"/>
    </source>
</evidence>
<dbReference type="GO" id="GO:0003723">
    <property type="term" value="F:RNA binding"/>
    <property type="evidence" value="ECO:0007669"/>
    <property type="project" value="UniProtKB-UniRule"/>
</dbReference>
<sequence length="316" mass="36000">MAHPPALTRVLLLRITAADQFHHALIETVRYAPDLSPELPLEALPPVQGAIMAIATSGATTGQFHEIGAHREAEVEGEMIVALEAEATHGVRAENRQLEGIVVEKLTKNVNEQHLHEIFGKFGQIQSLELPMNPQFMTNRGTAYILYYDPVDAEAAISHMHEAQLDGAVLNVSIVLPRRTFSRSPPPRSRPDFRRFDAPPFGGGHSRSSAMDSRRYRSPPPRHRSPRRYPGPRGMERHDIYRPRSRTRSRSPRGRSPSYSSRSPSRTPPPRRRHDRDSPRAWRRNSSHSSHSDRNRSRSRSRSRNHSRSRYSPERR</sequence>
<name>A0A2B7WRT8_POLH7</name>
<dbReference type="GO" id="GO:0061574">
    <property type="term" value="C:ASAP complex"/>
    <property type="evidence" value="ECO:0007669"/>
    <property type="project" value="TreeGrafter"/>
</dbReference>
<dbReference type="InterPro" id="IPR012677">
    <property type="entry name" value="Nucleotide-bd_a/b_plait_sf"/>
</dbReference>
<dbReference type="OrthoDB" id="252020at2759"/>
<protein>
    <recommendedName>
        <fullName evidence="4">RRM domain-containing protein</fullName>
    </recommendedName>
</protein>
<dbReference type="PROSITE" id="PS50102">
    <property type="entry name" value="RRM"/>
    <property type="match status" value="1"/>
</dbReference>
<reference evidence="5 6" key="1">
    <citation type="submission" date="2017-10" db="EMBL/GenBank/DDBJ databases">
        <title>Comparative genomics in systemic dimorphic fungi from Ajellomycetaceae.</title>
        <authorList>
            <person name="Munoz J.F."/>
            <person name="Mcewen J.G."/>
            <person name="Clay O.K."/>
            <person name="Cuomo C.A."/>
        </authorList>
    </citation>
    <scope>NUCLEOTIDE SEQUENCE [LARGE SCALE GENOMIC DNA]</scope>
    <source>
        <strain evidence="5 6">UAMH7299</strain>
    </source>
</reference>
<accession>A0A2B7WRT8</accession>
<proteinExistence type="predicted"/>
<feature type="compositionally biased region" description="Basic residues" evidence="3">
    <location>
        <begin position="216"/>
        <end position="227"/>
    </location>
</feature>
<dbReference type="Gene3D" id="3.30.70.330">
    <property type="match status" value="1"/>
</dbReference>
<dbReference type="InterPro" id="IPR035979">
    <property type="entry name" value="RBD_domain_sf"/>
</dbReference>
<dbReference type="EMBL" id="PDNA01000274">
    <property type="protein sequence ID" value="PGG99289.1"/>
    <property type="molecule type" value="Genomic_DNA"/>
</dbReference>
<dbReference type="GO" id="GO:0000398">
    <property type="term" value="P:mRNA splicing, via spliceosome"/>
    <property type="evidence" value="ECO:0007669"/>
    <property type="project" value="TreeGrafter"/>
</dbReference>
<dbReference type="PANTHER" id="PTHR15481:SF0">
    <property type="entry name" value="LD23870P-RELATED"/>
    <property type="match status" value="1"/>
</dbReference>
<feature type="compositionally biased region" description="Basic residues" evidence="3">
    <location>
        <begin position="243"/>
        <end position="253"/>
    </location>
</feature>
<dbReference type="Pfam" id="PF00076">
    <property type="entry name" value="RRM_1"/>
    <property type="match status" value="1"/>
</dbReference>
<gene>
    <name evidence="5" type="ORF">AJ80_09389</name>
</gene>
<dbReference type="GO" id="GO:0005654">
    <property type="term" value="C:nucleoplasm"/>
    <property type="evidence" value="ECO:0007669"/>
    <property type="project" value="TreeGrafter"/>
</dbReference>
<dbReference type="SMART" id="SM00360">
    <property type="entry name" value="RRM"/>
    <property type="match status" value="1"/>
</dbReference>
<dbReference type="PANTHER" id="PTHR15481">
    <property type="entry name" value="RIBONUCLEIC ACID BINDING PROTEIN S1"/>
    <property type="match status" value="1"/>
</dbReference>
<feature type="region of interest" description="Disordered" evidence="3">
    <location>
        <begin position="179"/>
        <end position="316"/>
    </location>
</feature>
<organism evidence="5 6">
    <name type="scientific">Polytolypa hystricis (strain UAMH7299)</name>
    <dbReference type="NCBI Taxonomy" id="1447883"/>
    <lineage>
        <taxon>Eukaryota</taxon>
        <taxon>Fungi</taxon>
        <taxon>Dikarya</taxon>
        <taxon>Ascomycota</taxon>
        <taxon>Pezizomycotina</taxon>
        <taxon>Eurotiomycetes</taxon>
        <taxon>Eurotiomycetidae</taxon>
        <taxon>Onygenales</taxon>
        <taxon>Onygenales incertae sedis</taxon>
        <taxon>Polytolypa</taxon>
    </lineage>
</organism>
<feature type="compositionally biased region" description="Low complexity" evidence="3">
    <location>
        <begin position="254"/>
        <end position="265"/>
    </location>
</feature>
<dbReference type="STRING" id="1447883.A0A2B7WRT8"/>
<evidence type="ECO:0000256" key="3">
    <source>
        <dbReference type="SAM" id="MobiDB-lite"/>
    </source>
</evidence>
<feature type="compositionally biased region" description="Basic residues" evidence="3">
    <location>
        <begin position="297"/>
        <end position="309"/>
    </location>
</feature>
<evidence type="ECO:0000259" key="4">
    <source>
        <dbReference type="PROSITE" id="PS50102"/>
    </source>
</evidence>
<feature type="domain" description="RRM" evidence="4">
    <location>
        <begin position="99"/>
        <end position="177"/>
    </location>
</feature>